<feature type="transmembrane region" description="Helical" evidence="1">
    <location>
        <begin position="20"/>
        <end position="44"/>
    </location>
</feature>
<dbReference type="InterPro" id="IPR057695">
    <property type="entry name" value="DUF7935"/>
</dbReference>
<evidence type="ECO:0000256" key="1">
    <source>
        <dbReference type="SAM" id="Phobius"/>
    </source>
</evidence>
<proteinExistence type="predicted"/>
<reference evidence="2 3" key="1">
    <citation type="submission" date="2018-03" db="EMBL/GenBank/DDBJ databases">
        <title>Genomic Encyclopedia of Type Strains, Phase III (KMG-III): the genomes of soil and plant-associated and newly described type strains.</title>
        <authorList>
            <person name="Whitman W."/>
        </authorList>
    </citation>
    <scope>NUCLEOTIDE SEQUENCE [LARGE SCALE GENOMIC DNA]</scope>
    <source>
        <strain evidence="2 3">CGMCC 1.9313</strain>
    </source>
</reference>
<sequence length="192" mass="21884">MFTYRRFDALTTNIPMSSISLFFLDIVKYSLSGICVFFIAYLVIRPYLDQQFKLRLLDIKKDSQGTLLPLRLQAYERLILLVERINPVNLLLRTNASGLTLAEYQHILKAEIRNEFQHNTTQQLYVSGSAWSTVSKIKEDTLVLINNAAQSLSPDAPAIELSKVILNHLSSLESNPYESATQVIRGDVQQMF</sequence>
<name>A0A2T0TT37_9SPHI</name>
<protein>
    <submittedName>
        <fullName evidence="2">Uncharacterized protein</fullName>
    </submittedName>
</protein>
<evidence type="ECO:0000313" key="3">
    <source>
        <dbReference type="Proteomes" id="UP000238034"/>
    </source>
</evidence>
<dbReference type="EMBL" id="PVTH01000013">
    <property type="protein sequence ID" value="PRY48829.1"/>
    <property type="molecule type" value="Genomic_DNA"/>
</dbReference>
<dbReference type="Pfam" id="PF25589">
    <property type="entry name" value="DUF7935"/>
    <property type="match status" value="1"/>
</dbReference>
<evidence type="ECO:0000313" key="2">
    <source>
        <dbReference type="EMBL" id="PRY48829.1"/>
    </source>
</evidence>
<gene>
    <name evidence="2" type="ORF">B0I27_11311</name>
</gene>
<accession>A0A2T0TT37</accession>
<keyword evidence="1" id="KW-0472">Membrane</keyword>
<keyword evidence="1" id="KW-1133">Transmembrane helix</keyword>
<comment type="caution">
    <text evidence="2">The sequence shown here is derived from an EMBL/GenBank/DDBJ whole genome shotgun (WGS) entry which is preliminary data.</text>
</comment>
<keyword evidence="3" id="KW-1185">Reference proteome</keyword>
<keyword evidence="1" id="KW-0812">Transmembrane</keyword>
<organism evidence="2 3">
    <name type="scientific">Arcticibacter pallidicorallinus</name>
    <dbReference type="NCBI Taxonomy" id="1259464"/>
    <lineage>
        <taxon>Bacteria</taxon>
        <taxon>Pseudomonadati</taxon>
        <taxon>Bacteroidota</taxon>
        <taxon>Sphingobacteriia</taxon>
        <taxon>Sphingobacteriales</taxon>
        <taxon>Sphingobacteriaceae</taxon>
        <taxon>Arcticibacter</taxon>
    </lineage>
</organism>
<dbReference type="AlphaFoldDB" id="A0A2T0TT37"/>
<dbReference type="Proteomes" id="UP000238034">
    <property type="component" value="Unassembled WGS sequence"/>
</dbReference>